<name>A0A0X3V6T5_9ACTN</name>
<evidence type="ECO:0000313" key="2">
    <source>
        <dbReference type="Proteomes" id="UP000053244"/>
    </source>
</evidence>
<sequence length="165" mass="19158">MGGLWWWIHARSVREIRETFRDVAVESDAESLERAVRDPDIEEVDIDAPVMPEGLDDLRAERDAQRGRPGFGAFADREIVYLRRPWDEGDPELYLMEIGADGRRLREVLLAEDGPWIKNDAEDWPINPPVVDLYDPELVGQEVGRDEFEAAWERAEWDPERQTQT</sequence>
<dbReference type="AlphaFoldDB" id="A0A0X3V6T5"/>
<dbReference type="Proteomes" id="UP000053244">
    <property type="component" value="Unassembled WGS sequence"/>
</dbReference>
<dbReference type="OrthoDB" id="1365577at2"/>
<reference evidence="1 2" key="1">
    <citation type="submission" date="2015-10" db="EMBL/GenBank/DDBJ databases">
        <authorList>
            <person name="Gilbert D.G."/>
        </authorList>
    </citation>
    <scope>NUCLEOTIDE SEQUENCE [LARGE SCALE GENOMIC DNA]</scope>
    <source>
        <strain evidence="1 2">NRRL B-16712</strain>
    </source>
</reference>
<keyword evidence="2" id="KW-1185">Reference proteome</keyword>
<protein>
    <submittedName>
        <fullName evidence="1">Uncharacterized protein</fullName>
    </submittedName>
</protein>
<organism evidence="1 2">
    <name type="scientific">Actinoplanes awajinensis subsp. mycoplanecinus</name>
    <dbReference type="NCBI Taxonomy" id="135947"/>
    <lineage>
        <taxon>Bacteria</taxon>
        <taxon>Bacillati</taxon>
        <taxon>Actinomycetota</taxon>
        <taxon>Actinomycetes</taxon>
        <taxon>Micromonosporales</taxon>
        <taxon>Micromonosporaceae</taxon>
        <taxon>Actinoplanes</taxon>
    </lineage>
</organism>
<comment type="caution">
    <text evidence="1">The sequence shown here is derived from an EMBL/GenBank/DDBJ whole genome shotgun (WGS) entry which is preliminary data.</text>
</comment>
<accession>A0A0X3V6T5</accession>
<proteinExistence type="predicted"/>
<gene>
    <name evidence="1" type="ORF">ADL15_07430</name>
</gene>
<dbReference type="EMBL" id="LLZH01000029">
    <property type="protein sequence ID" value="KUL40450.1"/>
    <property type="molecule type" value="Genomic_DNA"/>
</dbReference>
<evidence type="ECO:0000313" key="1">
    <source>
        <dbReference type="EMBL" id="KUL40450.1"/>
    </source>
</evidence>